<dbReference type="Proteomes" id="UP000317243">
    <property type="component" value="Unassembled WGS sequence"/>
</dbReference>
<reference evidence="1 2" key="1">
    <citation type="submission" date="2019-02" db="EMBL/GenBank/DDBJ databases">
        <title>Deep-cultivation of Planctomycetes and their phenomic and genomic characterization uncovers novel biology.</title>
        <authorList>
            <person name="Wiegand S."/>
            <person name="Jogler M."/>
            <person name="Boedeker C."/>
            <person name="Pinto D."/>
            <person name="Vollmers J."/>
            <person name="Rivas-Marin E."/>
            <person name="Kohn T."/>
            <person name="Peeters S.H."/>
            <person name="Heuer A."/>
            <person name="Rast P."/>
            <person name="Oberbeckmann S."/>
            <person name="Bunk B."/>
            <person name="Jeske O."/>
            <person name="Meyerdierks A."/>
            <person name="Storesund J.E."/>
            <person name="Kallscheuer N."/>
            <person name="Luecker S."/>
            <person name="Lage O.M."/>
            <person name="Pohl T."/>
            <person name="Merkel B.J."/>
            <person name="Hornburger P."/>
            <person name="Mueller R.-W."/>
            <person name="Bruemmer F."/>
            <person name="Labrenz M."/>
            <person name="Spormann A.M."/>
            <person name="Op Den Camp H."/>
            <person name="Overmann J."/>
            <person name="Amann R."/>
            <person name="Jetten M.S.M."/>
            <person name="Mascher T."/>
            <person name="Medema M.H."/>
            <person name="Devos D.P."/>
            <person name="Kaster A.-K."/>
            <person name="Ovreas L."/>
            <person name="Rohde M."/>
            <person name="Galperin M.Y."/>
            <person name="Jogler C."/>
        </authorList>
    </citation>
    <scope>NUCLEOTIDE SEQUENCE [LARGE SCALE GENOMIC DNA]</scope>
    <source>
        <strain evidence="1 2">KOR42</strain>
    </source>
</reference>
<name>A0A5C5WQ29_9PLAN</name>
<dbReference type="EMBL" id="SIHI01000009">
    <property type="protein sequence ID" value="TWT51922.1"/>
    <property type="molecule type" value="Genomic_DNA"/>
</dbReference>
<proteinExistence type="predicted"/>
<organism evidence="1 2">
    <name type="scientific">Thalassoglobus neptunius</name>
    <dbReference type="NCBI Taxonomy" id="1938619"/>
    <lineage>
        <taxon>Bacteria</taxon>
        <taxon>Pseudomonadati</taxon>
        <taxon>Planctomycetota</taxon>
        <taxon>Planctomycetia</taxon>
        <taxon>Planctomycetales</taxon>
        <taxon>Planctomycetaceae</taxon>
        <taxon>Thalassoglobus</taxon>
    </lineage>
</organism>
<sequence length="118" mass="13212">MIDHCGAESVNEREGQAEQFERTREAAEVQVSTAGLVRNQVIEVGQAEADRRATILASVISTSARNSEFRNCVGHIVRCSLRSGSKRDWLSYSEANHDCPDRPVSLQSPCLYREREEC</sequence>
<keyword evidence="2" id="KW-1185">Reference proteome</keyword>
<evidence type="ECO:0000313" key="1">
    <source>
        <dbReference type="EMBL" id="TWT51922.1"/>
    </source>
</evidence>
<gene>
    <name evidence="1" type="ORF">KOR42_32040</name>
</gene>
<comment type="caution">
    <text evidence="1">The sequence shown here is derived from an EMBL/GenBank/DDBJ whole genome shotgun (WGS) entry which is preliminary data.</text>
</comment>
<accession>A0A5C5WQ29</accession>
<protein>
    <submittedName>
        <fullName evidence="1">Uncharacterized protein</fullName>
    </submittedName>
</protein>
<evidence type="ECO:0000313" key="2">
    <source>
        <dbReference type="Proteomes" id="UP000317243"/>
    </source>
</evidence>
<dbReference type="AlphaFoldDB" id="A0A5C5WQ29"/>